<gene>
    <name evidence="2" type="ORF">LCGC14_1071280</name>
</gene>
<protein>
    <submittedName>
        <fullName evidence="2">Uncharacterized protein</fullName>
    </submittedName>
</protein>
<comment type="caution">
    <text evidence="2">The sequence shown here is derived from an EMBL/GenBank/DDBJ whole genome shotgun (WGS) entry which is preliminary data.</text>
</comment>
<feature type="region of interest" description="Disordered" evidence="1">
    <location>
        <begin position="57"/>
        <end position="94"/>
    </location>
</feature>
<evidence type="ECO:0000313" key="2">
    <source>
        <dbReference type="EMBL" id="KKN07028.1"/>
    </source>
</evidence>
<name>A0A0F9QP04_9ZZZZ</name>
<dbReference type="EMBL" id="LAZR01004615">
    <property type="protein sequence ID" value="KKN07028.1"/>
    <property type="molecule type" value="Genomic_DNA"/>
</dbReference>
<sequence>MNQKPVLTSDELLDSPGTYFNPSTEVTVTVDDTNYVNISNVDTDKYSGKEWIQINDDPLNDSSTIGETLQTEIEENGGLQGTNDLSDTAKDQQS</sequence>
<proteinExistence type="predicted"/>
<organism evidence="2">
    <name type="scientific">marine sediment metagenome</name>
    <dbReference type="NCBI Taxonomy" id="412755"/>
    <lineage>
        <taxon>unclassified sequences</taxon>
        <taxon>metagenomes</taxon>
        <taxon>ecological metagenomes</taxon>
    </lineage>
</organism>
<reference evidence="2" key="1">
    <citation type="journal article" date="2015" name="Nature">
        <title>Complex archaea that bridge the gap between prokaryotes and eukaryotes.</title>
        <authorList>
            <person name="Spang A."/>
            <person name="Saw J.H."/>
            <person name="Jorgensen S.L."/>
            <person name="Zaremba-Niedzwiedzka K."/>
            <person name="Martijn J."/>
            <person name="Lind A.E."/>
            <person name="van Eijk R."/>
            <person name="Schleper C."/>
            <person name="Guy L."/>
            <person name="Ettema T.J."/>
        </authorList>
    </citation>
    <scope>NUCLEOTIDE SEQUENCE</scope>
</reference>
<feature type="compositionally biased region" description="Polar residues" evidence="1">
    <location>
        <begin position="60"/>
        <end position="71"/>
    </location>
</feature>
<evidence type="ECO:0000256" key="1">
    <source>
        <dbReference type="SAM" id="MobiDB-lite"/>
    </source>
</evidence>
<dbReference type="AlphaFoldDB" id="A0A0F9QP04"/>
<accession>A0A0F9QP04</accession>